<comment type="caution">
    <text evidence="2">The sequence shown here is derived from an EMBL/GenBank/DDBJ whole genome shotgun (WGS) entry which is preliminary data.</text>
</comment>
<organism evidence="2 3">
    <name type="scientific">Legionella erythra</name>
    <dbReference type="NCBI Taxonomy" id="448"/>
    <lineage>
        <taxon>Bacteria</taxon>
        <taxon>Pseudomonadati</taxon>
        <taxon>Pseudomonadota</taxon>
        <taxon>Gammaproteobacteria</taxon>
        <taxon>Legionellales</taxon>
        <taxon>Legionellaceae</taxon>
        <taxon>Legionella</taxon>
    </lineage>
</organism>
<feature type="transmembrane region" description="Helical" evidence="1">
    <location>
        <begin position="20"/>
        <end position="44"/>
    </location>
</feature>
<protein>
    <submittedName>
        <fullName evidence="2">Uncharacterized protein</fullName>
    </submittedName>
</protein>
<name>A0A0W0TEY0_LEGER</name>
<keyword evidence="1" id="KW-0472">Membrane</keyword>
<sequence>MGCTLDAADKPRHVVKQRMVFFVLRAAYALFPIPTYRAYALFLIPTYRAYALFLIPMYRAYALFSLSLRTAACPRYPQQSKMRGLRFHAMSKAFKIAIDDIAYRFCQSQCSGVHGVKPLAAWFFKRFVCHRLGMNKMRLHV</sequence>
<gene>
    <name evidence="2" type="ORF">Lery_2331</name>
</gene>
<accession>A0A0W0TEY0</accession>
<keyword evidence="3" id="KW-1185">Reference proteome</keyword>
<keyword evidence="1" id="KW-0812">Transmembrane</keyword>
<evidence type="ECO:0000313" key="2">
    <source>
        <dbReference type="EMBL" id="KTC94164.1"/>
    </source>
</evidence>
<dbReference type="Proteomes" id="UP000054773">
    <property type="component" value="Unassembled WGS sequence"/>
</dbReference>
<reference evidence="2 3" key="1">
    <citation type="submission" date="2015-11" db="EMBL/GenBank/DDBJ databases">
        <title>Genomic analysis of 38 Legionella species identifies large and diverse effector repertoires.</title>
        <authorList>
            <person name="Burstein D."/>
            <person name="Amaro F."/>
            <person name="Zusman T."/>
            <person name="Lifshitz Z."/>
            <person name="Cohen O."/>
            <person name="Gilbert J.A."/>
            <person name="Pupko T."/>
            <person name="Shuman H.A."/>
            <person name="Segal G."/>
        </authorList>
    </citation>
    <scope>NUCLEOTIDE SEQUENCE [LARGE SCALE GENOMIC DNA]</scope>
    <source>
        <strain evidence="2 3">SE-32A-C8</strain>
    </source>
</reference>
<evidence type="ECO:0000256" key="1">
    <source>
        <dbReference type="SAM" id="Phobius"/>
    </source>
</evidence>
<proteinExistence type="predicted"/>
<feature type="transmembrane region" description="Helical" evidence="1">
    <location>
        <begin position="50"/>
        <end position="72"/>
    </location>
</feature>
<evidence type="ECO:0000313" key="3">
    <source>
        <dbReference type="Proteomes" id="UP000054773"/>
    </source>
</evidence>
<keyword evidence="1" id="KW-1133">Transmembrane helix</keyword>
<dbReference type="AlphaFoldDB" id="A0A0W0TEY0"/>
<dbReference type="EMBL" id="LNYA01000034">
    <property type="protein sequence ID" value="KTC94164.1"/>
    <property type="molecule type" value="Genomic_DNA"/>
</dbReference>